<keyword evidence="1" id="KW-0472">Membrane</keyword>
<sequence>MTSYFKSSIGRVLEELKEKTVSRLRMRGLTFLDVTSFTMRLGERVFSTVSYVFERLAVVLNKMQVRMIEPMIMAAIWSCIVFVVVVLASLLFR</sequence>
<evidence type="ECO:0000256" key="1">
    <source>
        <dbReference type="SAM" id="Phobius"/>
    </source>
</evidence>
<dbReference type="STRING" id="1184251.TCELL_0996"/>
<keyword evidence="1" id="KW-0812">Transmembrane</keyword>
<dbReference type="EMBL" id="CP003531">
    <property type="protein sequence ID" value="AFK51419.1"/>
    <property type="molecule type" value="Genomic_DNA"/>
</dbReference>
<dbReference type="HOGENOM" id="CLU_185757_0_0_2"/>
<protein>
    <submittedName>
        <fullName evidence="2">Uncharacterized protein</fullName>
    </submittedName>
</protein>
<reference evidence="2 3" key="1">
    <citation type="journal article" date="2012" name="J. Bacteriol.">
        <title>Complete genome sequence of the hyperthermophilic cellulolytic Crenarchaeon 'Thermogladius cellulolyticus' 1633.</title>
        <authorList>
            <person name="Mardanov A.V."/>
            <person name="Kochetkova T.V."/>
            <person name="Beletsky A.V."/>
            <person name="Bonch-Osmolovskaya E.A."/>
            <person name="Ravin N.V."/>
            <person name="Skryabin K.G."/>
        </authorList>
    </citation>
    <scope>NUCLEOTIDE SEQUENCE [LARGE SCALE GENOMIC DNA]</scope>
    <source>
        <strain evidence="3">DSM 22663 / VKM B-2946 / 1633</strain>
    </source>
</reference>
<keyword evidence="1" id="KW-1133">Transmembrane helix</keyword>
<dbReference type="InParanoid" id="I3TF81"/>
<feature type="transmembrane region" description="Helical" evidence="1">
    <location>
        <begin position="71"/>
        <end position="92"/>
    </location>
</feature>
<dbReference type="GeneID" id="13013315"/>
<gene>
    <name evidence="2" type="ordered locus">TCELL_0996</name>
</gene>
<dbReference type="KEGG" id="thg:TCELL_0996"/>
<keyword evidence="3" id="KW-1185">Reference proteome</keyword>
<evidence type="ECO:0000313" key="3">
    <source>
        <dbReference type="Proteomes" id="UP000005270"/>
    </source>
</evidence>
<dbReference type="OrthoDB" id="18580at2157"/>
<evidence type="ECO:0000313" key="2">
    <source>
        <dbReference type="EMBL" id="AFK51419.1"/>
    </source>
</evidence>
<name>I3TF81_THEC1</name>
<organism evidence="2 3">
    <name type="scientific">Thermogladius calderae (strain DSM 22663 / VKM B-2946 / 1633)</name>
    <dbReference type="NCBI Taxonomy" id="1184251"/>
    <lineage>
        <taxon>Archaea</taxon>
        <taxon>Thermoproteota</taxon>
        <taxon>Thermoprotei</taxon>
        <taxon>Desulfurococcales</taxon>
        <taxon>Desulfurococcaceae</taxon>
        <taxon>Thermogladius</taxon>
    </lineage>
</organism>
<proteinExistence type="predicted"/>
<dbReference type="Proteomes" id="UP000005270">
    <property type="component" value="Chromosome"/>
</dbReference>
<dbReference type="RefSeq" id="WP_014737669.1">
    <property type="nucleotide sequence ID" value="NC_017954.1"/>
</dbReference>
<dbReference type="AlphaFoldDB" id="I3TF81"/>
<dbReference type="eggNOG" id="arCOG10624">
    <property type="taxonomic scope" value="Archaea"/>
</dbReference>
<accession>I3TF81</accession>